<feature type="region of interest" description="Disordered" evidence="1">
    <location>
        <begin position="153"/>
        <end position="210"/>
    </location>
</feature>
<evidence type="ECO:0000256" key="1">
    <source>
        <dbReference type="SAM" id="MobiDB-lite"/>
    </source>
</evidence>
<proteinExistence type="predicted"/>
<reference evidence="3" key="1">
    <citation type="journal article" date="2011" name="Nat. Genet.">
        <title>The Arabidopsis lyrata genome sequence and the basis of rapid genome size change.</title>
        <authorList>
            <person name="Hu T.T."/>
            <person name="Pattyn P."/>
            <person name="Bakker E.G."/>
            <person name="Cao J."/>
            <person name="Cheng J.-F."/>
            <person name="Clark R.M."/>
            <person name="Fahlgren N."/>
            <person name="Fawcett J.A."/>
            <person name="Grimwood J."/>
            <person name="Gundlach H."/>
            <person name="Haberer G."/>
            <person name="Hollister J.D."/>
            <person name="Ossowski S."/>
            <person name="Ottilar R.P."/>
            <person name="Salamov A.A."/>
            <person name="Schneeberger K."/>
            <person name="Spannagl M."/>
            <person name="Wang X."/>
            <person name="Yang L."/>
            <person name="Nasrallah M.E."/>
            <person name="Bergelson J."/>
            <person name="Carrington J.C."/>
            <person name="Gaut B.S."/>
            <person name="Schmutz J."/>
            <person name="Mayer K.F.X."/>
            <person name="Van de Peer Y."/>
            <person name="Grigoriev I.V."/>
            <person name="Nordborg M."/>
            <person name="Weigel D."/>
            <person name="Guo Y.-L."/>
        </authorList>
    </citation>
    <scope>NUCLEOTIDE SEQUENCE [LARGE SCALE GENOMIC DNA]</scope>
    <source>
        <strain evidence="3">cv. MN47</strain>
    </source>
</reference>
<dbReference type="EMBL" id="GL348720">
    <property type="protein sequence ID" value="EFH41458.1"/>
    <property type="molecule type" value="Genomic_DNA"/>
</dbReference>
<name>D7MRY4_ARALL</name>
<evidence type="ECO:0000313" key="2">
    <source>
        <dbReference type="EMBL" id="EFH41458.1"/>
    </source>
</evidence>
<dbReference type="HOGENOM" id="CLU_744652_0_0_1"/>
<dbReference type="STRING" id="81972.D7MRY4"/>
<accession>D7MRY4</accession>
<feature type="compositionally biased region" description="Basic and acidic residues" evidence="1">
    <location>
        <begin position="197"/>
        <end position="210"/>
    </location>
</feature>
<feature type="region of interest" description="Disordered" evidence="1">
    <location>
        <begin position="340"/>
        <end position="363"/>
    </location>
</feature>
<protein>
    <submittedName>
        <fullName evidence="2">Uncharacterized protein</fullName>
    </submittedName>
</protein>
<dbReference type="Proteomes" id="UP000008694">
    <property type="component" value="Unassembled WGS sequence"/>
</dbReference>
<gene>
    <name evidence="2" type="ORF">ARALYDRAFT_494340</name>
</gene>
<keyword evidence="3" id="KW-1185">Reference proteome</keyword>
<evidence type="ECO:0000313" key="3">
    <source>
        <dbReference type="Proteomes" id="UP000008694"/>
    </source>
</evidence>
<dbReference type="AlphaFoldDB" id="D7MRY4"/>
<feature type="compositionally biased region" description="Basic and acidic residues" evidence="1">
    <location>
        <begin position="153"/>
        <end position="172"/>
    </location>
</feature>
<sequence>MVRVPPSKPSKTVEEDDPKLETFKEPNLDSIDSSFGKREERNLNAVDQSPAKDSESVVCDQTKVKTSVDPPLDFSFKDSVAGFDSLDWFWRTPSFEQLRVELSEEPLDLYLKDSFNSIASLRHVYVATEPEWVVSEPFVPVSCATVNFNETEVKKRDDQKDRGEKAKNKTLNDEILSISSSRRAEEKKSDDEEDKDGDDKRVEDSLRTKEATMSKASKKFLWLNQQVLEEEVQKNMATKRRSEETKTCSTSNKKNKNEVVSPRRLGAETWLSLPYPYDHYPIRYQIIQSSSQMQNSRIGTEPLVTFLGQNRLNQPIGGIVGLSEFPQVIEEHCSPPNVPPLPNLNLQTHPQPHLGGRVRKEQP</sequence>
<organism evidence="3">
    <name type="scientific">Arabidopsis lyrata subsp. lyrata</name>
    <name type="common">Lyre-leaved rock-cress</name>
    <dbReference type="NCBI Taxonomy" id="81972"/>
    <lineage>
        <taxon>Eukaryota</taxon>
        <taxon>Viridiplantae</taxon>
        <taxon>Streptophyta</taxon>
        <taxon>Embryophyta</taxon>
        <taxon>Tracheophyta</taxon>
        <taxon>Spermatophyta</taxon>
        <taxon>Magnoliopsida</taxon>
        <taxon>eudicotyledons</taxon>
        <taxon>Gunneridae</taxon>
        <taxon>Pentapetalae</taxon>
        <taxon>rosids</taxon>
        <taxon>malvids</taxon>
        <taxon>Brassicales</taxon>
        <taxon>Brassicaceae</taxon>
        <taxon>Camelineae</taxon>
        <taxon>Arabidopsis</taxon>
    </lineage>
</organism>
<dbReference type="Gramene" id="fgenesh2_kg.8__156__AT5G46310.1">
    <property type="protein sequence ID" value="fgenesh2_kg.8__156__AT5G46310.1"/>
    <property type="gene ID" value="fgenesh2_kg.8__156__AT5G46310.1"/>
</dbReference>
<feature type="region of interest" description="Disordered" evidence="1">
    <location>
        <begin position="234"/>
        <end position="257"/>
    </location>
</feature>
<feature type="region of interest" description="Disordered" evidence="1">
    <location>
        <begin position="1"/>
        <end position="58"/>
    </location>
</feature>